<dbReference type="InterPro" id="IPR036388">
    <property type="entry name" value="WH-like_DNA-bd_sf"/>
</dbReference>
<keyword evidence="6" id="KW-1185">Reference proteome</keyword>
<dbReference type="InterPro" id="IPR011711">
    <property type="entry name" value="GntR_C"/>
</dbReference>
<evidence type="ECO:0000256" key="2">
    <source>
        <dbReference type="ARBA" id="ARBA00023125"/>
    </source>
</evidence>
<dbReference type="SMART" id="SM00895">
    <property type="entry name" value="FCD"/>
    <property type="match status" value="1"/>
</dbReference>
<feature type="domain" description="HTH gntR-type" evidence="4">
    <location>
        <begin position="8"/>
        <end position="75"/>
    </location>
</feature>
<organism evidence="5 6">
    <name type="scientific">Neobacillus kokaensis</name>
    <dbReference type="NCBI Taxonomy" id="2759023"/>
    <lineage>
        <taxon>Bacteria</taxon>
        <taxon>Bacillati</taxon>
        <taxon>Bacillota</taxon>
        <taxon>Bacilli</taxon>
        <taxon>Bacillales</taxon>
        <taxon>Bacillaceae</taxon>
        <taxon>Neobacillus</taxon>
    </lineage>
</organism>
<dbReference type="InterPro" id="IPR008920">
    <property type="entry name" value="TF_FadR/GntR_C"/>
</dbReference>
<dbReference type="SUPFAM" id="SSF46785">
    <property type="entry name" value="Winged helix' DNA-binding domain"/>
    <property type="match status" value="1"/>
</dbReference>
<dbReference type="PANTHER" id="PTHR43537">
    <property type="entry name" value="TRANSCRIPTIONAL REGULATOR, GNTR FAMILY"/>
    <property type="match status" value="1"/>
</dbReference>
<dbReference type="PANTHER" id="PTHR43537:SF5">
    <property type="entry name" value="UXU OPERON TRANSCRIPTIONAL REGULATOR"/>
    <property type="match status" value="1"/>
</dbReference>
<dbReference type="Gene3D" id="1.10.10.10">
    <property type="entry name" value="Winged helix-like DNA-binding domain superfamily/Winged helix DNA-binding domain"/>
    <property type="match status" value="1"/>
</dbReference>
<gene>
    <name evidence="5" type="ORF">AM1BK_21960</name>
</gene>
<dbReference type="Pfam" id="PF00392">
    <property type="entry name" value="GntR"/>
    <property type="match status" value="1"/>
</dbReference>
<evidence type="ECO:0000313" key="5">
    <source>
        <dbReference type="EMBL" id="GHH98653.1"/>
    </source>
</evidence>
<dbReference type="InterPro" id="IPR000524">
    <property type="entry name" value="Tscrpt_reg_HTH_GntR"/>
</dbReference>
<keyword evidence="3" id="KW-0804">Transcription</keyword>
<evidence type="ECO:0000259" key="4">
    <source>
        <dbReference type="PROSITE" id="PS50949"/>
    </source>
</evidence>
<reference evidence="5 6" key="1">
    <citation type="journal article" date="2022" name="Int. J. Syst. Evol. Microbiol.">
        <title>Neobacillus kokaensis sp. nov., isolated from soil.</title>
        <authorList>
            <person name="Yuki K."/>
            <person name="Matsubara H."/>
            <person name="Yamaguchi S."/>
        </authorList>
    </citation>
    <scope>NUCLEOTIDE SEQUENCE [LARGE SCALE GENOMIC DNA]</scope>
    <source>
        <strain evidence="5 6">LOB 377</strain>
    </source>
</reference>
<protein>
    <submittedName>
        <fullName evidence="5">GntR family transcriptional regulator</fullName>
    </submittedName>
</protein>
<dbReference type="Pfam" id="PF07729">
    <property type="entry name" value="FCD"/>
    <property type="match status" value="1"/>
</dbReference>
<dbReference type="CDD" id="cd07377">
    <property type="entry name" value="WHTH_GntR"/>
    <property type="match status" value="1"/>
</dbReference>
<dbReference type="Gene3D" id="1.20.120.530">
    <property type="entry name" value="GntR ligand-binding domain-like"/>
    <property type="match status" value="1"/>
</dbReference>
<accession>A0ABQ3N3U6</accession>
<keyword evidence="1" id="KW-0805">Transcription regulation</keyword>
<dbReference type="SMART" id="SM00345">
    <property type="entry name" value="HTH_GNTR"/>
    <property type="match status" value="1"/>
</dbReference>
<evidence type="ECO:0000256" key="1">
    <source>
        <dbReference type="ARBA" id="ARBA00023015"/>
    </source>
</evidence>
<dbReference type="Proteomes" id="UP000637074">
    <property type="component" value="Unassembled WGS sequence"/>
</dbReference>
<comment type="caution">
    <text evidence="5">The sequence shown here is derived from an EMBL/GenBank/DDBJ whole genome shotgun (WGS) entry which is preliminary data.</text>
</comment>
<dbReference type="SUPFAM" id="SSF48008">
    <property type="entry name" value="GntR ligand-binding domain-like"/>
    <property type="match status" value="1"/>
</dbReference>
<proteinExistence type="predicted"/>
<evidence type="ECO:0000256" key="3">
    <source>
        <dbReference type="ARBA" id="ARBA00023163"/>
    </source>
</evidence>
<dbReference type="RefSeq" id="WP_191272710.1">
    <property type="nucleotide sequence ID" value="NZ_BNDS01000008.1"/>
</dbReference>
<name>A0ABQ3N3U6_9BACI</name>
<sequence length="240" mass="27743">MVNELTKDDLETCIYRIIKQAIINRELAPGIKLPEEALASTLNVSRTPIRSALRRLSYEKLVQVIPRKGAFVARPSPKEVEDTFEMRMLLEDYSVRKACEVITSSEAFIQKIEWLIEQEFKAFQERDIASIFELIENIHIEIAKFSGNLMLINQLKELISLTTIYQTFYSHMRMDSSCSPKEHLAILRAIHSRDQETASRLMREHISTVLALLDFNLIKQPQGSVEGIVKKYYERLTNPV</sequence>
<keyword evidence="2" id="KW-0238">DNA-binding</keyword>
<dbReference type="PROSITE" id="PS50949">
    <property type="entry name" value="HTH_GNTR"/>
    <property type="match status" value="1"/>
</dbReference>
<dbReference type="InterPro" id="IPR036390">
    <property type="entry name" value="WH_DNA-bd_sf"/>
</dbReference>
<dbReference type="EMBL" id="BNDS01000008">
    <property type="protein sequence ID" value="GHH98653.1"/>
    <property type="molecule type" value="Genomic_DNA"/>
</dbReference>
<evidence type="ECO:0000313" key="6">
    <source>
        <dbReference type="Proteomes" id="UP000637074"/>
    </source>
</evidence>